<sequence>MSSIISVTDIGDALGEPVPAGEFGQVENLIDQAVAAVEGYLHPAGIPYPIPRAVRAVAVRMVVRSLRSEDAGLQPGMSGEMHVAGGFTHQRNFSSSASDGGVWMNRQDKQMLRPFRRRGGIVSVPYEMG</sequence>
<dbReference type="eggNOG" id="ENOG503294A">
    <property type="taxonomic scope" value="Bacteria"/>
</dbReference>
<protein>
    <recommendedName>
        <fullName evidence="3">Head-to-tail adaptor</fullName>
    </recommendedName>
</protein>
<accession>A0A095Y5S1</accession>
<dbReference type="Proteomes" id="UP000029548">
    <property type="component" value="Unassembled WGS sequence"/>
</dbReference>
<dbReference type="EMBL" id="JRNE01000040">
    <property type="protein sequence ID" value="KGF17366.1"/>
    <property type="molecule type" value="Genomic_DNA"/>
</dbReference>
<evidence type="ECO:0000313" key="1">
    <source>
        <dbReference type="EMBL" id="KGF17366.1"/>
    </source>
</evidence>
<dbReference type="AlphaFoldDB" id="A0A095Y5S1"/>
<organism evidence="1 2">
    <name type="scientific">Corynebacterium freneyi DNF00450</name>
    <dbReference type="NCBI Taxonomy" id="1287475"/>
    <lineage>
        <taxon>Bacteria</taxon>
        <taxon>Bacillati</taxon>
        <taxon>Actinomycetota</taxon>
        <taxon>Actinomycetes</taxon>
        <taxon>Mycobacteriales</taxon>
        <taxon>Corynebacteriaceae</taxon>
        <taxon>Corynebacterium</taxon>
    </lineage>
</organism>
<name>A0A095Y5S1_9CORY</name>
<gene>
    <name evidence="1" type="ORF">HMPREF1650_04165</name>
</gene>
<evidence type="ECO:0000313" key="2">
    <source>
        <dbReference type="Proteomes" id="UP000029548"/>
    </source>
</evidence>
<proteinExistence type="predicted"/>
<evidence type="ECO:0008006" key="3">
    <source>
        <dbReference type="Google" id="ProtNLM"/>
    </source>
</evidence>
<dbReference type="RefSeq" id="WP_035121182.1">
    <property type="nucleotide sequence ID" value="NZ_JRNE01000040.1"/>
</dbReference>
<reference evidence="1 2" key="1">
    <citation type="submission" date="2014-07" db="EMBL/GenBank/DDBJ databases">
        <authorList>
            <person name="McCorrison J."/>
            <person name="Sanka R."/>
            <person name="Torralba M."/>
            <person name="Gillis M."/>
            <person name="Haft D.H."/>
            <person name="Methe B."/>
            <person name="Sutton G."/>
            <person name="Nelson K.E."/>
        </authorList>
    </citation>
    <scope>NUCLEOTIDE SEQUENCE [LARGE SCALE GENOMIC DNA]</scope>
    <source>
        <strain evidence="1 2">DNF00450</strain>
    </source>
</reference>
<comment type="caution">
    <text evidence="1">The sequence shown here is derived from an EMBL/GenBank/DDBJ whole genome shotgun (WGS) entry which is preliminary data.</text>
</comment>